<evidence type="ECO:0000313" key="1">
    <source>
        <dbReference type="EMBL" id="ALR99810.1"/>
    </source>
</evidence>
<dbReference type="AlphaFoldDB" id="A0A0U2SXA9"/>
<dbReference type="InterPro" id="IPR046341">
    <property type="entry name" value="SET_dom_sf"/>
</dbReference>
<reference evidence="1" key="1">
    <citation type="submission" date="2015-07" db="EMBL/GenBank/DDBJ databases">
        <title>A novel cadmium-binding protein from the green alga Dunaliella viridis confers dramatically increased cadmium tolerance and accumulation in yeast.</title>
        <authorList>
            <person name="Meng X."/>
            <person name="Yu H."/>
            <person name="Li P."/>
            <person name="Xu Z."/>
            <person name="Song R."/>
        </authorList>
    </citation>
    <scope>NUCLEOTIDE SEQUENCE</scope>
    <source>
        <strain evidence="1">SHU</strain>
    </source>
</reference>
<gene>
    <name evidence="1" type="primary">CRP1</name>
</gene>
<name>A0A0U2SXA9_9CHLO</name>
<dbReference type="PANTHER" id="PTHR47332">
    <property type="entry name" value="SET DOMAIN-CONTAINING PROTEIN 5"/>
    <property type="match status" value="1"/>
</dbReference>
<dbReference type="PANTHER" id="PTHR47332:SF4">
    <property type="entry name" value="SET DOMAIN-CONTAINING PROTEIN 5"/>
    <property type="match status" value="1"/>
</dbReference>
<organism evidence="1">
    <name type="scientific">Dunaliella viridis</name>
    <dbReference type="NCBI Taxonomy" id="140095"/>
    <lineage>
        <taxon>Eukaryota</taxon>
        <taxon>Viridiplantae</taxon>
        <taxon>Chlorophyta</taxon>
        <taxon>core chlorophytes</taxon>
        <taxon>Chlorophyceae</taxon>
        <taxon>CS clade</taxon>
        <taxon>Chlamydomonadales</taxon>
        <taxon>Dunaliellaceae</taxon>
        <taxon>Dunaliella</taxon>
    </lineage>
</organism>
<proteinExistence type="evidence at transcript level"/>
<sequence>MNGDECRTVIPHASFGNTLCATDNIPEGKVIIKERPLICVPAGMALTDGMNAVARETGCATQCRRAQVFAQACNELRDGLLSLLHIPDVHADELKDTDAAKACLSVASRAAQPLDISEHKLLQGLLAFAANAHGYRGGEALYETGSKLTHTCGPPNTRYITTEDGFGCHTALTDIPKGDVLTTTYIGKEHALMSAPCRQRNIRNNFLFTCQCKSCKEEVDMYRGLPCPCCLPSSARTAEGQLIPELASIHAHLPGVVFFHPQRAATGKKPWVCSTCHEAFEDDARTLGMPFAEAGGDEGCRSSWPGIEEQLEQQVIAHMAIIRRVPSKPPHLPAWKSLLHECCSSLGPAHWAPHRMSLITAECSAAKLEGMADLLPHIASLPMGKDCCTEFINTLNEVQTCVEGTLGWLDSIPASPARRSTADLTCTPLWTIAAHLVQCALKESLPQLLEDARCRMASLAQGCVSTSLGSHIYKGRHAGNDAILAAMADPSFCDLCRC</sequence>
<protein>
    <submittedName>
        <fullName evidence="1">Cadmium resistance protein 1</fullName>
    </submittedName>
</protein>
<accession>A0A0U2SXA9</accession>
<dbReference type="SUPFAM" id="SSF82199">
    <property type="entry name" value="SET domain"/>
    <property type="match status" value="1"/>
</dbReference>
<dbReference type="EMBL" id="KT266559">
    <property type="protein sequence ID" value="ALR99810.1"/>
    <property type="molecule type" value="mRNA"/>
</dbReference>
<dbReference type="Gene3D" id="2.170.270.10">
    <property type="entry name" value="SET domain"/>
    <property type="match status" value="1"/>
</dbReference>
<dbReference type="InterPro" id="IPR053185">
    <property type="entry name" value="SET_domain_protein"/>
</dbReference>